<organism evidence="1 2">
    <name type="scientific">Burkholderia stagnalis</name>
    <dbReference type="NCBI Taxonomy" id="1503054"/>
    <lineage>
        <taxon>Bacteria</taxon>
        <taxon>Pseudomonadati</taxon>
        <taxon>Pseudomonadota</taxon>
        <taxon>Betaproteobacteria</taxon>
        <taxon>Burkholderiales</taxon>
        <taxon>Burkholderiaceae</taxon>
        <taxon>Burkholderia</taxon>
        <taxon>Burkholderia cepacia complex</taxon>
    </lineage>
</organism>
<dbReference type="Proteomes" id="UP000281098">
    <property type="component" value="Unassembled WGS sequence"/>
</dbReference>
<evidence type="ECO:0000313" key="1">
    <source>
        <dbReference type="EMBL" id="RQY99130.1"/>
    </source>
</evidence>
<evidence type="ECO:0008006" key="3">
    <source>
        <dbReference type="Google" id="ProtNLM"/>
    </source>
</evidence>
<dbReference type="EMBL" id="QTPM01000002">
    <property type="protein sequence ID" value="RQY99130.1"/>
    <property type="molecule type" value="Genomic_DNA"/>
</dbReference>
<sequence length="112" mass="12183">MQASRVPPCVRVFAKEAVAMSIEVIPSQTQAYQQWVQSLNDTYEAWRLLADTQLRVSLLAVEAFQSVLRDTIDDNTAGKLFGQPLREAMAVAARLAAPGPANDDAANAHASR</sequence>
<evidence type="ECO:0000313" key="2">
    <source>
        <dbReference type="Proteomes" id="UP000281098"/>
    </source>
</evidence>
<comment type="caution">
    <text evidence="1">The sequence shown here is derived from an EMBL/GenBank/DDBJ whole genome shotgun (WGS) entry which is preliminary data.</text>
</comment>
<protein>
    <recommendedName>
        <fullName evidence="3">Phasin domain-containing protein</fullName>
    </recommendedName>
</protein>
<gene>
    <name evidence="1" type="ORF">DF017_02455</name>
</gene>
<keyword evidence="2" id="KW-1185">Reference proteome</keyword>
<reference evidence="1 2" key="1">
    <citation type="submission" date="2018-08" db="EMBL/GenBank/DDBJ databases">
        <title>Comparative analysis of Burkholderia isolates from Puerto Rico.</title>
        <authorList>
            <person name="Hall C."/>
            <person name="Sahl J."/>
            <person name="Wagner D."/>
        </authorList>
    </citation>
    <scope>NUCLEOTIDE SEQUENCE [LARGE SCALE GENOMIC DNA]</scope>
    <source>
        <strain evidence="1 2">Bp8966</strain>
    </source>
</reference>
<accession>A0ABX9YXE2</accession>
<name>A0ABX9YXE2_9BURK</name>
<proteinExistence type="predicted"/>